<evidence type="ECO:0000259" key="1">
    <source>
        <dbReference type="Pfam" id="PF24391"/>
    </source>
</evidence>
<dbReference type="InterPro" id="IPR036890">
    <property type="entry name" value="HATPase_C_sf"/>
</dbReference>
<dbReference type="EMBL" id="LR134495">
    <property type="protein sequence ID" value="VEI78069.1"/>
    <property type="molecule type" value="Genomic_DNA"/>
</dbReference>
<accession>A0A3S4XQ09</accession>
<dbReference type="InterPro" id="IPR020575">
    <property type="entry name" value="Hsp90_N"/>
</dbReference>
<dbReference type="RefSeq" id="WP_126302445.1">
    <property type="nucleotide sequence ID" value="NZ_LR134495.1"/>
</dbReference>
<dbReference type="AlphaFoldDB" id="A0A3S4XQ09"/>
<evidence type="ECO:0000313" key="2">
    <source>
        <dbReference type="EMBL" id="VEI78069.1"/>
    </source>
</evidence>
<dbReference type="Gene3D" id="3.30.565.10">
    <property type="entry name" value="Histidine kinase-like ATPase, C-terminal domain"/>
    <property type="match status" value="1"/>
</dbReference>
<gene>
    <name evidence="2" type="ORF">NCTC10643_01959</name>
</gene>
<protein>
    <submittedName>
        <fullName evidence="2">HSP90 family protein</fullName>
    </submittedName>
</protein>
<dbReference type="Proteomes" id="UP000271188">
    <property type="component" value="Chromosome"/>
</dbReference>
<dbReference type="InterPro" id="IPR056471">
    <property type="entry name" value="HD-CE"/>
</dbReference>
<reference evidence="2" key="1">
    <citation type="submission" date="2018-12" db="EMBL/GenBank/DDBJ databases">
        <authorList>
            <consortium name="Pathogen Informatics"/>
        </authorList>
    </citation>
    <scope>NUCLEOTIDE SEQUENCE [LARGE SCALE GENOMIC DNA]</scope>
    <source>
        <strain evidence="2">NCTC10643</strain>
    </source>
</reference>
<dbReference type="Pfam" id="PF24391">
    <property type="entry name" value="HD-CE"/>
    <property type="match status" value="1"/>
</dbReference>
<proteinExistence type="predicted"/>
<feature type="domain" description="HD-CE" evidence="1">
    <location>
        <begin position="47"/>
        <end position="312"/>
    </location>
</feature>
<name>A0A3S4XQ09_MANHA</name>
<dbReference type="SUPFAM" id="SSF55874">
    <property type="entry name" value="ATPase domain of HSP90 chaperone/DNA topoisomerase II/histidine kinase"/>
    <property type="match status" value="1"/>
</dbReference>
<dbReference type="PRINTS" id="PR00775">
    <property type="entry name" value="HEATSHOCK90"/>
</dbReference>
<organism evidence="2 3">
    <name type="scientific">Mannheimia haemolytica</name>
    <name type="common">Pasteurella haemolytica</name>
    <dbReference type="NCBI Taxonomy" id="75985"/>
    <lineage>
        <taxon>Bacteria</taxon>
        <taxon>Pseudomonadati</taxon>
        <taxon>Pseudomonadota</taxon>
        <taxon>Gammaproteobacteria</taxon>
        <taxon>Pasteurellales</taxon>
        <taxon>Pasteurellaceae</taxon>
        <taxon>Mannheimia</taxon>
    </lineage>
</organism>
<sequence>MNTQLNSLEQYFEQACGQHPQLQYLRSQWGFDKELISKALQNVGHIFPHYSRHDVSHSKQIIINIERLLGDKIQYLTATDMWLILEAAYSHDIGMVITQKQIEDMNSTAFNDFVQKLALDEKNELSSFAKKWVKDEAVLPQKAKAHDFFHQYIQLLAEWYRRKHPINSANIVINPREEIGLDSSRNELIPKRLFNILSKICKAHGDSFEQMIKELPKAEAGLGTEDCHPLYVACLLRMGDLLDIDDNRFCPVMMAMCSHNLPSLSQAHRDKHLSVQHFRLDSERIEVECACPNPESYEAAFDWFEWLKIEYHNQTQHWDQIVPSKQLGRLPTLMNPKVTIQQPYIIIDEGKKPFFQINKESMLHLIRGTGLYSSRFDSIREILQNAVDSTLYRIWIDHKNRYDFYELSPIDKRYLELVNKYKVDVSFEPEDINGDIWVLNVRDNGIGISLNDLRYMLNVGSTKYNDEKQKRLSEMPMWFRPSGAFGIGLQSAFLLADEFYITSYSIIDKKYLKIHFHKHKGVTIEELNHSDDIHYGCNFNVKIKVEKNPQRYTYSLENDMWKEIANGLKEYDITSSGFRLDFIEVNTIIGKIMEFNINSPVKVNVKKYGLNITHNKDDFYFYENIILSNLSFGDFNGRVNSFFRGQRFSDLSLSVPGLHCNVDVYSETSDKFLTYNREKILPEVREVIREKVYNVICKYISDKIDCIPEPEKPFAALSYFLLSKKAENKFSELIGRIKINKSSTLEKLINDIVVHKKKIVFIDRDYDKKFQNKQTIKNATKKFILSYLLWYITKKDMFYSIHKEIHKKDSYGNHVEKFIYTFEDDDAFPISNDYFLTIIRNKISHNDRGCRLFFPAWGKFRELSIRDDRFSYGDFFHYISYSTDYMILPIDFRFEMNEQRFFDDSENLVTWIYNNKKQENVSFEKIKELLQELIIELKEILSISAYK</sequence>
<evidence type="ECO:0000313" key="3">
    <source>
        <dbReference type="Proteomes" id="UP000271188"/>
    </source>
</evidence>